<feature type="compositionally biased region" description="Low complexity" evidence="8">
    <location>
        <begin position="313"/>
        <end position="322"/>
    </location>
</feature>
<dbReference type="PANTHER" id="PTHR24031">
    <property type="entry name" value="RNA HELICASE"/>
    <property type="match status" value="1"/>
</dbReference>
<dbReference type="SMART" id="SM00487">
    <property type="entry name" value="DEXDc"/>
    <property type="match status" value="1"/>
</dbReference>
<dbReference type="GO" id="GO:0003723">
    <property type="term" value="F:RNA binding"/>
    <property type="evidence" value="ECO:0007669"/>
    <property type="project" value="UniProtKB-UniRule"/>
</dbReference>
<dbReference type="Pfam" id="PF00270">
    <property type="entry name" value="DEAD"/>
    <property type="match status" value="1"/>
</dbReference>
<evidence type="ECO:0000313" key="12">
    <source>
        <dbReference type="Proteomes" id="UP000188320"/>
    </source>
</evidence>
<feature type="compositionally biased region" description="Basic and acidic residues" evidence="8">
    <location>
        <begin position="1"/>
        <end position="21"/>
    </location>
</feature>
<evidence type="ECO:0000256" key="5">
    <source>
        <dbReference type="ARBA" id="ARBA00022884"/>
    </source>
</evidence>
<comment type="function">
    <text evidence="7">RNA helicase.</text>
</comment>
<feature type="domain" description="Helicase C-terminal" evidence="10">
    <location>
        <begin position="481"/>
        <end position="672"/>
    </location>
</feature>
<evidence type="ECO:0000256" key="2">
    <source>
        <dbReference type="ARBA" id="ARBA00022801"/>
    </source>
</evidence>
<sequence>MKIEQVETETKSKKGQEVGRDKLKRKDKQEKYKKILEVANKRIKTNTEPQNKNEEIDEIDEIKEQEQQEQEESEGQSDEQEEAELEQDSKVNDKHTDLGALKSFPSFSNQQETTQKATNAAGRSKVGLPEWVKNPILVDLNLKYKLEPCKNHKVFTDGNSLDRTTGTQVGGGSSSNKELKRLEVIIIVPSKELVKQVYKVFTGIVNGTGGSEIRQRIKVGMVSGEESMNKESERLGLQTVGVGGEYGGGSGIQYYLGNYNVLICTPGRLVDHLNNQTIRLDYVNLMVFDEADKLVRQNYQDLVARINQYENINSSNNSTGTDTDTETDTENNTSFNNGNGNWNWNGNWNDLILVNGNKTTFNNNRNGSNGNVIRRIQKVFYSASLLSNNQDIIKLFQLTLVNPKFVKIEQRISTLSSVPKINNDLDNEGGDEKEKQVGETEGKGDGEEVSSLPANLKQRYIIVSSFHKPIALIHYLNELCNATKLIATTSTKTSLNVNGNVNILVFTNTYDTNSRLYKLLQLYFDNSNQDIEICEYLPQNNKQNSTILQKFKPTTANNTTEQTNKTLPKCQVLVSTDSLSRGLDLDINLVVNYDPPLTFNQYLHRIGRTCRGLSSSLISPTSTSPSKKTSTSTKTSKLDLDSDLDLDLDLAANIENSKNLIESFNNSAVSLVANSQAFHFRKDIISNIPRSTNPIDLLKLKTPTFELYLQKYQDCLSKLEQLY</sequence>
<evidence type="ECO:0000256" key="4">
    <source>
        <dbReference type="ARBA" id="ARBA00022840"/>
    </source>
</evidence>
<evidence type="ECO:0000256" key="3">
    <source>
        <dbReference type="ARBA" id="ARBA00022806"/>
    </source>
</evidence>
<dbReference type="GO" id="GO:0016787">
    <property type="term" value="F:hydrolase activity"/>
    <property type="evidence" value="ECO:0007669"/>
    <property type="project" value="UniProtKB-KW"/>
</dbReference>
<proteinExistence type="inferred from homology"/>
<feature type="compositionally biased region" description="Basic and acidic residues" evidence="8">
    <location>
        <begin position="430"/>
        <end position="446"/>
    </location>
</feature>
<dbReference type="SMART" id="SM00490">
    <property type="entry name" value="HELICc"/>
    <property type="match status" value="1"/>
</dbReference>
<dbReference type="PROSITE" id="PS51192">
    <property type="entry name" value="HELICASE_ATP_BIND_1"/>
    <property type="match status" value="1"/>
</dbReference>
<evidence type="ECO:0000259" key="9">
    <source>
        <dbReference type="PROSITE" id="PS51192"/>
    </source>
</evidence>
<feature type="compositionally biased region" description="Polar residues" evidence="8">
    <location>
        <begin position="105"/>
        <end position="118"/>
    </location>
</feature>
<dbReference type="SUPFAM" id="SSF52540">
    <property type="entry name" value="P-loop containing nucleoside triphosphate hydrolases"/>
    <property type="match status" value="1"/>
</dbReference>
<evidence type="ECO:0000256" key="7">
    <source>
        <dbReference type="RuleBase" id="RU365068"/>
    </source>
</evidence>
<dbReference type="GO" id="GO:0005524">
    <property type="term" value="F:ATP binding"/>
    <property type="evidence" value="ECO:0007669"/>
    <property type="project" value="UniProtKB-UniRule"/>
</dbReference>
<dbReference type="InterPro" id="IPR014001">
    <property type="entry name" value="Helicase_ATP-bd"/>
</dbReference>
<feature type="compositionally biased region" description="Basic and acidic residues" evidence="8">
    <location>
        <begin position="87"/>
        <end position="97"/>
    </location>
</feature>
<comment type="catalytic activity">
    <reaction evidence="7">
        <text>ATP + H2O = ADP + phosphate + H(+)</text>
        <dbReference type="Rhea" id="RHEA:13065"/>
        <dbReference type="ChEBI" id="CHEBI:15377"/>
        <dbReference type="ChEBI" id="CHEBI:15378"/>
        <dbReference type="ChEBI" id="CHEBI:30616"/>
        <dbReference type="ChEBI" id="CHEBI:43474"/>
        <dbReference type="ChEBI" id="CHEBI:456216"/>
        <dbReference type="EC" id="3.6.4.13"/>
    </reaction>
</comment>
<dbReference type="EMBL" id="LSSK01000666">
    <property type="protein sequence ID" value="OMH82432.1"/>
    <property type="molecule type" value="Genomic_DNA"/>
</dbReference>
<feature type="region of interest" description="Disordered" evidence="8">
    <location>
        <begin position="419"/>
        <end position="450"/>
    </location>
</feature>
<dbReference type="AlphaFoldDB" id="A0A1R1PNF2"/>
<evidence type="ECO:0000256" key="6">
    <source>
        <dbReference type="RuleBase" id="RU000492"/>
    </source>
</evidence>
<keyword evidence="2 6" id="KW-0378">Hydrolase</keyword>
<keyword evidence="1 6" id="KW-0547">Nucleotide-binding</keyword>
<dbReference type="Gene3D" id="3.40.50.300">
    <property type="entry name" value="P-loop containing nucleotide triphosphate hydrolases"/>
    <property type="match status" value="2"/>
</dbReference>
<feature type="region of interest" description="Disordered" evidence="8">
    <location>
        <begin position="1"/>
        <end position="121"/>
    </location>
</feature>
<gene>
    <name evidence="11" type="ORF">AX774_g4089</name>
</gene>
<reference evidence="12" key="1">
    <citation type="submission" date="2017-01" db="EMBL/GenBank/DDBJ databases">
        <authorList>
            <person name="Wang Y."/>
            <person name="White M."/>
            <person name="Kvist S."/>
            <person name="Moncalvo J.-M."/>
        </authorList>
    </citation>
    <scope>NUCLEOTIDE SEQUENCE [LARGE SCALE GENOMIC DNA]</scope>
    <source>
        <strain evidence="12">COL-18-3</strain>
    </source>
</reference>
<feature type="compositionally biased region" description="Basic and acidic residues" evidence="8">
    <location>
        <begin position="27"/>
        <end position="40"/>
    </location>
</feature>
<feature type="compositionally biased region" description="Low complexity" evidence="8">
    <location>
        <begin position="616"/>
        <end position="635"/>
    </location>
</feature>
<organism evidence="11 12">
    <name type="scientific">Zancudomyces culisetae</name>
    <name type="common">Gut fungus</name>
    <name type="synonym">Smittium culisetae</name>
    <dbReference type="NCBI Taxonomy" id="1213189"/>
    <lineage>
        <taxon>Eukaryota</taxon>
        <taxon>Fungi</taxon>
        <taxon>Fungi incertae sedis</taxon>
        <taxon>Zoopagomycota</taxon>
        <taxon>Kickxellomycotina</taxon>
        <taxon>Harpellomycetes</taxon>
        <taxon>Harpellales</taxon>
        <taxon>Legeriomycetaceae</taxon>
        <taxon>Zancudomyces</taxon>
    </lineage>
</organism>
<feature type="compositionally biased region" description="Low complexity" evidence="8">
    <location>
        <begin position="330"/>
        <end position="340"/>
    </location>
</feature>
<dbReference type="InterPro" id="IPR027417">
    <property type="entry name" value="P-loop_NTPase"/>
</dbReference>
<name>A0A1R1PNF2_ZANCU</name>
<accession>A0A1R1PNF2</accession>
<dbReference type="EC" id="3.6.4.13" evidence="7"/>
<dbReference type="InterPro" id="IPR011545">
    <property type="entry name" value="DEAD/DEAH_box_helicase_dom"/>
</dbReference>
<feature type="region of interest" description="Disordered" evidence="8">
    <location>
        <begin position="616"/>
        <end position="637"/>
    </location>
</feature>
<evidence type="ECO:0000256" key="1">
    <source>
        <dbReference type="ARBA" id="ARBA00022741"/>
    </source>
</evidence>
<evidence type="ECO:0000256" key="8">
    <source>
        <dbReference type="SAM" id="MobiDB-lite"/>
    </source>
</evidence>
<dbReference type="Pfam" id="PF00271">
    <property type="entry name" value="Helicase_C"/>
    <property type="match status" value="1"/>
</dbReference>
<dbReference type="InterPro" id="IPR001650">
    <property type="entry name" value="Helicase_C-like"/>
</dbReference>
<protein>
    <recommendedName>
        <fullName evidence="7">ATP-dependent RNA helicase</fullName>
        <ecNumber evidence="7">3.6.4.13</ecNumber>
    </recommendedName>
</protein>
<comment type="domain">
    <text evidence="7">The Q motif is unique to and characteristic of the DEAD box family of RNA helicases and controls ATP binding and hydrolysis.</text>
</comment>
<feature type="region of interest" description="Disordered" evidence="8">
    <location>
        <begin position="313"/>
        <end position="340"/>
    </location>
</feature>
<keyword evidence="3 6" id="KW-0347">Helicase</keyword>
<keyword evidence="4 6" id="KW-0067">ATP-binding</keyword>
<keyword evidence="5 7" id="KW-0694">RNA-binding</keyword>
<dbReference type="InterPro" id="IPR000629">
    <property type="entry name" value="RNA-helicase_DEAD-box_CS"/>
</dbReference>
<dbReference type="OrthoDB" id="3370at2759"/>
<comment type="similarity">
    <text evidence="6">Belongs to the DEAD box helicase family.</text>
</comment>
<evidence type="ECO:0000313" key="11">
    <source>
        <dbReference type="EMBL" id="OMH82432.1"/>
    </source>
</evidence>
<feature type="compositionally biased region" description="Acidic residues" evidence="8">
    <location>
        <begin position="55"/>
        <end position="86"/>
    </location>
</feature>
<dbReference type="PROSITE" id="PS51194">
    <property type="entry name" value="HELICASE_CTER"/>
    <property type="match status" value="1"/>
</dbReference>
<dbReference type="CDD" id="cd18787">
    <property type="entry name" value="SF2_C_DEAD"/>
    <property type="match status" value="1"/>
</dbReference>
<dbReference type="Proteomes" id="UP000188320">
    <property type="component" value="Unassembled WGS sequence"/>
</dbReference>
<keyword evidence="12" id="KW-1185">Reference proteome</keyword>
<dbReference type="PROSITE" id="PS00039">
    <property type="entry name" value="DEAD_ATP_HELICASE"/>
    <property type="match status" value="1"/>
</dbReference>
<feature type="domain" description="Helicase ATP-binding" evidence="9">
    <location>
        <begin position="184"/>
        <end position="403"/>
    </location>
</feature>
<dbReference type="GO" id="GO:0003724">
    <property type="term" value="F:RNA helicase activity"/>
    <property type="evidence" value="ECO:0007669"/>
    <property type="project" value="UniProtKB-EC"/>
</dbReference>
<comment type="caution">
    <text evidence="11">The sequence shown here is derived from an EMBL/GenBank/DDBJ whole genome shotgun (WGS) entry which is preliminary data.</text>
</comment>
<evidence type="ECO:0000259" key="10">
    <source>
        <dbReference type="PROSITE" id="PS51194"/>
    </source>
</evidence>